<evidence type="ECO:0000313" key="2">
    <source>
        <dbReference type="Proteomes" id="UP000013827"/>
    </source>
</evidence>
<sequence>MAPCPNCARRAIPDTVLLGLPKAGTTSLHACLTDPRRFVDNVCCRGERNKEPRIFFPLLDDFSVRSWPRQRGDYDRVLDFTPNYLAWAFQTLPIVHSVYGGGGRPLHLVLVLRDPVDRAFSEYCMFARDSSSARRAGLSNLRRFCVTPMESSCPPPFSGVCMDDVGWLRRGAGVLRGRGAAGGAGARPGLFHLGLLPSRPGLFHKEFRAAAAAIGAAFPGTLTAEGEVNRSALAWLVWPGGRERPEAAVVERLAALVMPWKDRACQRGWGQDTQHDNATFTEVITAELRRMEECAPPPQRALTMDAPALEGVVRRCFSLRRFQYAAESVPVYQLALYLRRLPPSPSVRWTVLRYEALYASGTPADCTPERMAHRKQYRNRAVSPSYDRPRLDRAFAPWYDALLQLAARAGGNATAAVLREQLS</sequence>
<keyword evidence="2" id="KW-1185">Reference proteome</keyword>
<dbReference type="Proteomes" id="UP000013827">
    <property type="component" value="Unassembled WGS sequence"/>
</dbReference>
<dbReference type="InterPro" id="IPR027417">
    <property type="entry name" value="P-loop_NTPase"/>
</dbReference>
<organism evidence="1 2">
    <name type="scientific">Emiliania huxleyi (strain CCMP1516)</name>
    <dbReference type="NCBI Taxonomy" id="280463"/>
    <lineage>
        <taxon>Eukaryota</taxon>
        <taxon>Haptista</taxon>
        <taxon>Haptophyta</taxon>
        <taxon>Prymnesiophyceae</taxon>
        <taxon>Isochrysidales</taxon>
        <taxon>Noelaerhabdaceae</taxon>
        <taxon>Emiliania</taxon>
    </lineage>
</organism>
<dbReference type="SUPFAM" id="SSF52540">
    <property type="entry name" value="P-loop containing nucleoside triphosphate hydrolases"/>
    <property type="match status" value="1"/>
</dbReference>
<dbReference type="EnsemblProtists" id="EOD31002">
    <property type="protein sequence ID" value="EOD31002"/>
    <property type="gene ID" value="EMIHUDRAFT_203064"/>
</dbReference>
<dbReference type="Gene3D" id="3.40.50.300">
    <property type="entry name" value="P-loop containing nucleotide triphosphate hydrolases"/>
    <property type="match status" value="1"/>
</dbReference>
<dbReference type="RefSeq" id="XP_005783431.1">
    <property type="nucleotide sequence ID" value="XM_005783374.1"/>
</dbReference>
<reference evidence="2" key="1">
    <citation type="journal article" date="2013" name="Nature">
        <title>Pan genome of the phytoplankton Emiliania underpins its global distribution.</title>
        <authorList>
            <person name="Read B.A."/>
            <person name="Kegel J."/>
            <person name="Klute M.J."/>
            <person name="Kuo A."/>
            <person name="Lefebvre S.C."/>
            <person name="Maumus F."/>
            <person name="Mayer C."/>
            <person name="Miller J."/>
            <person name="Monier A."/>
            <person name="Salamov A."/>
            <person name="Young J."/>
            <person name="Aguilar M."/>
            <person name="Claverie J.M."/>
            <person name="Frickenhaus S."/>
            <person name="Gonzalez K."/>
            <person name="Herman E.K."/>
            <person name="Lin Y.C."/>
            <person name="Napier J."/>
            <person name="Ogata H."/>
            <person name="Sarno A.F."/>
            <person name="Shmutz J."/>
            <person name="Schroeder D."/>
            <person name="de Vargas C."/>
            <person name="Verret F."/>
            <person name="von Dassow P."/>
            <person name="Valentin K."/>
            <person name="Van de Peer Y."/>
            <person name="Wheeler G."/>
            <person name="Dacks J.B."/>
            <person name="Delwiche C.F."/>
            <person name="Dyhrman S.T."/>
            <person name="Glockner G."/>
            <person name="John U."/>
            <person name="Richards T."/>
            <person name="Worden A.Z."/>
            <person name="Zhang X."/>
            <person name="Grigoriev I.V."/>
            <person name="Allen A.E."/>
            <person name="Bidle K."/>
            <person name="Borodovsky M."/>
            <person name="Bowler C."/>
            <person name="Brownlee C."/>
            <person name="Cock J.M."/>
            <person name="Elias M."/>
            <person name="Gladyshev V.N."/>
            <person name="Groth M."/>
            <person name="Guda C."/>
            <person name="Hadaegh A."/>
            <person name="Iglesias-Rodriguez M.D."/>
            <person name="Jenkins J."/>
            <person name="Jones B.M."/>
            <person name="Lawson T."/>
            <person name="Leese F."/>
            <person name="Lindquist E."/>
            <person name="Lobanov A."/>
            <person name="Lomsadze A."/>
            <person name="Malik S.B."/>
            <person name="Marsh M.E."/>
            <person name="Mackinder L."/>
            <person name="Mock T."/>
            <person name="Mueller-Roeber B."/>
            <person name="Pagarete A."/>
            <person name="Parker M."/>
            <person name="Probert I."/>
            <person name="Quesneville H."/>
            <person name="Raines C."/>
            <person name="Rensing S.A."/>
            <person name="Riano-Pachon D.M."/>
            <person name="Richier S."/>
            <person name="Rokitta S."/>
            <person name="Shiraiwa Y."/>
            <person name="Soanes D.M."/>
            <person name="van der Giezen M."/>
            <person name="Wahlund T.M."/>
            <person name="Williams B."/>
            <person name="Wilson W."/>
            <person name="Wolfe G."/>
            <person name="Wurch L.L."/>
        </authorList>
    </citation>
    <scope>NUCLEOTIDE SEQUENCE</scope>
</reference>
<dbReference type="HOGENOM" id="CLU_649634_0_0_1"/>
<reference evidence="1" key="2">
    <citation type="submission" date="2024-10" db="UniProtKB">
        <authorList>
            <consortium name="EnsemblProtists"/>
        </authorList>
    </citation>
    <scope>IDENTIFICATION</scope>
</reference>
<proteinExistence type="predicted"/>
<evidence type="ECO:0008006" key="3">
    <source>
        <dbReference type="Google" id="ProtNLM"/>
    </source>
</evidence>
<dbReference type="GeneID" id="17276275"/>
<evidence type="ECO:0000313" key="1">
    <source>
        <dbReference type="EnsemblProtists" id="EOD31002"/>
    </source>
</evidence>
<protein>
    <recommendedName>
        <fullName evidence="3">Sulfotransferase domain-containing protein</fullName>
    </recommendedName>
</protein>
<accession>A0A0D3K5G7</accession>
<dbReference type="PaxDb" id="2903-EOD31002"/>
<name>A0A0D3K5G7_EMIH1</name>
<dbReference type="AlphaFoldDB" id="A0A0D3K5G7"/>
<dbReference type="KEGG" id="ehx:EMIHUDRAFT_203064"/>